<dbReference type="RefSeq" id="WP_233338423.1">
    <property type="nucleotide sequence ID" value="NZ_JAJTVO010000002.1"/>
</dbReference>
<feature type="signal peptide" evidence="1">
    <location>
        <begin position="1"/>
        <end position="20"/>
    </location>
</feature>
<dbReference type="InterPro" id="IPR014756">
    <property type="entry name" value="Ig_E-set"/>
</dbReference>
<accession>A0AAP2XCB6</accession>
<organism evidence="4 5">
    <name type="scientific">Segatella copri</name>
    <dbReference type="NCBI Taxonomy" id="165179"/>
    <lineage>
        <taxon>Bacteria</taxon>
        <taxon>Pseudomonadati</taxon>
        <taxon>Bacteroidota</taxon>
        <taxon>Bacteroidia</taxon>
        <taxon>Bacteroidales</taxon>
        <taxon>Prevotellaceae</taxon>
        <taxon>Segatella</taxon>
    </lineage>
</organism>
<reference evidence="3" key="1">
    <citation type="submission" date="2021-12" db="EMBL/GenBank/DDBJ databases">
        <authorList>
            <person name="Lv X."/>
        </authorList>
    </citation>
    <scope>NUCLEOTIDE SEQUENCE</scope>
    <source>
        <strain evidence="3">HF2106</strain>
    </source>
</reference>
<gene>
    <name evidence="3" type="ORF">LYY06_01105</name>
    <name evidence="4" type="ORF">ONT01_08835</name>
</gene>
<dbReference type="EMBL" id="JAJTVO010000002">
    <property type="protein sequence ID" value="MCE4120862.1"/>
    <property type="molecule type" value="Genomic_DNA"/>
</dbReference>
<feature type="domain" description="IPT/TIG" evidence="2">
    <location>
        <begin position="33"/>
        <end position="98"/>
    </location>
</feature>
<dbReference type="Proteomes" id="UP001208620">
    <property type="component" value="Unassembled WGS sequence"/>
</dbReference>
<evidence type="ECO:0000256" key="1">
    <source>
        <dbReference type="SAM" id="SignalP"/>
    </source>
</evidence>
<dbReference type="AlphaFoldDB" id="A0AAP2XCB6"/>
<proteinExistence type="predicted"/>
<evidence type="ECO:0000259" key="2">
    <source>
        <dbReference type="Pfam" id="PF01833"/>
    </source>
</evidence>
<dbReference type="Proteomes" id="UP001200307">
    <property type="component" value="Unassembled WGS sequence"/>
</dbReference>
<dbReference type="PROSITE" id="PS51257">
    <property type="entry name" value="PROKAR_LIPOPROTEIN"/>
    <property type="match status" value="1"/>
</dbReference>
<comment type="caution">
    <text evidence="4">The sequence shown here is derived from an EMBL/GenBank/DDBJ whole genome shotgun (WGS) entry which is preliminary data.</text>
</comment>
<reference evidence="4" key="2">
    <citation type="submission" date="2022-11" db="EMBL/GenBank/DDBJ databases">
        <title>Genomic repertoires linked with pathogenic potency of arthritogenic Prevotella copri isolated from the gut of rheumatoid arthritis patients.</title>
        <authorList>
            <person name="Nii T."/>
            <person name="Maeda Y."/>
            <person name="Motooka D."/>
            <person name="Naito M."/>
            <person name="Matsumoto Y."/>
            <person name="Ogawa T."/>
            <person name="Oguro-Igashira E."/>
            <person name="Kishikawa T."/>
            <person name="Yamashita M."/>
            <person name="Koizumi S."/>
            <person name="Kurakawa T."/>
            <person name="Okumura R."/>
            <person name="Kayama H."/>
            <person name="Murakami M."/>
            <person name="Sakaguchi T."/>
            <person name="Das B."/>
            <person name="Nakamura S."/>
            <person name="Okada Y."/>
            <person name="Kumanogoh A."/>
            <person name="Takeda K."/>
        </authorList>
    </citation>
    <scope>NUCLEOTIDE SEQUENCE</scope>
    <source>
        <strain evidence="4">H105_2-2</strain>
    </source>
</reference>
<dbReference type="Gene3D" id="2.60.40.10">
    <property type="entry name" value="Immunoglobulins"/>
    <property type="match status" value="2"/>
</dbReference>
<sequence length="555" mass="60994">MKKMKYIFTFLLAACFLVSCDDLSMNETIASAPVIESFMPAQGSVGSKIVVTGKALNGVTKALLGEKECEIVERLSNTSLTIEVPNEARTGKITLVNAEGEGVSESEFAVEYPAPLATASSVQTEVEMGNKMLISGKNMNVISAVYFTANGGTVKHEATVISKNVNEIVFTVPYVEKDDAHVTFAYYDGTTTQETAADLLPMLNVKRYQPVITTTEFGDNSVGDEITLTGSYLNKINKVFVGDVECMVSLQTENTLKFVVPYSDKFVDGHNQTSLSITYFDGIETRTLTEQFGVNVPFVYFWKDKVIYGQGRDVESLASFFSPETGLVYANSLWRTAVDPISYKYQANTCAGKNLPKVTEEEYNSVNPYFFFSGVSAGTLQINTPAGSNTQLRNFYMINNSADEYRVTGANGNCYGTPCLSFVYLNPTEPTHKAIIDQIKNGALEKIDEHTFPIDVAGKKIGNISVGAVKQSVNNTVFAPGVFAVGAEKSADVDAFILVIYYNVKGQAANAAENIKRIGFLHIKHVDFKLYNNTKAPSSSRVTFDMYWMKHDYQY</sequence>
<dbReference type="EMBL" id="JAPDVD010000001">
    <property type="protein sequence ID" value="MCW4137876.1"/>
    <property type="molecule type" value="Genomic_DNA"/>
</dbReference>
<evidence type="ECO:0000313" key="3">
    <source>
        <dbReference type="EMBL" id="MCE4120862.1"/>
    </source>
</evidence>
<feature type="chain" id="PRO_5042796790" evidence="1">
    <location>
        <begin position="21"/>
        <end position="555"/>
    </location>
</feature>
<dbReference type="Pfam" id="PF01833">
    <property type="entry name" value="TIG"/>
    <property type="match status" value="2"/>
</dbReference>
<feature type="domain" description="IPT/TIG" evidence="2">
    <location>
        <begin position="221"/>
        <end position="268"/>
    </location>
</feature>
<dbReference type="InterPro" id="IPR013783">
    <property type="entry name" value="Ig-like_fold"/>
</dbReference>
<protein>
    <submittedName>
        <fullName evidence="4">IPT/TIG domain-containing protein</fullName>
    </submittedName>
</protein>
<dbReference type="InterPro" id="IPR002909">
    <property type="entry name" value="IPT_dom"/>
</dbReference>
<keyword evidence="1" id="KW-0732">Signal</keyword>
<evidence type="ECO:0000313" key="5">
    <source>
        <dbReference type="Proteomes" id="UP001208620"/>
    </source>
</evidence>
<evidence type="ECO:0000313" key="4">
    <source>
        <dbReference type="EMBL" id="MCW4137876.1"/>
    </source>
</evidence>
<name>A0AAP2XCB6_9BACT</name>
<dbReference type="SUPFAM" id="SSF81296">
    <property type="entry name" value="E set domains"/>
    <property type="match status" value="2"/>
</dbReference>